<dbReference type="Pfam" id="PF00440">
    <property type="entry name" value="TetR_N"/>
    <property type="match status" value="1"/>
</dbReference>
<dbReference type="RefSeq" id="WP_345388359.1">
    <property type="nucleotide sequence ID" value="NZ_BAABHG010000003.1"/>
</dbReference>
<dbReference type="Gene3D" id="1.10.357.10">
    <property type="entry name" value="Tetracycline Repressor, domain 2"/>
    <property type="match status" value="1"/>
</dbReference>
<comment type="caution">
    <text evidence="7">The sequence shown here is derived from an EMBL/GenBank/DDBJ whole genome shotgun (WGS) entry which is preliminary data.</text>
</comment>
<dbReference type="InterPro" id="IPR009057">
    <property type="entry name" value="Homeodomain-like_sf"/>
</dbReference>
<gene>
    <name evidence="7" type="ORF">ACFSYJ_01405</name>
</gene>
<keyword evidence="2 4" id="KW-0238">DNA-binding</keyword>
<feature type="DNA-binding region" description="H-T-H motif" evidence="4">
    <location>
        <begin position="32"/>
        <end position="51"/>
    </location>
</feature>
<dbReference type="InterPro" id="IPR036271">
    <property type="entry name" value="Tet_transcr_reg_TetR-rel_C_sf"/>
</dbReference>
<evidence type="ECO:0000256" key="1">
    <source>
        <dbReference type="ARBA" id="ARBA00023015"/>
    </source>
</evidence>
<dbReference type="Pfam" id="PF13305">
    <property type="entry name" value="TetR_C_33"/>
    <property type="match status" value="1"/>
</dbReference>
<feature type="compositionally biased region" description="Basic and acidic residues" evidence="5">
    <location>
        <begin position="205"/>
        <end position="223"/>
    </location>
</feature>
<evidence type="ECO:0000256" key="4">
    <source>
        <dbReference type="PROSITE-ProRule" id="PRU00335"/>
    </source>
</evidence>
<evidence type="ECO:0000259" key="6">
    <source>
        <dbReference type="PROSITE" id="PS50977"/>
    </source>
</evidence>
<organism evidence="7 8">
    <name type="scientific">Amycolatopsis samaneae</name>
    <dbReference type="NCBI Taxonomy" id="664691"/>
    <lineage>
        <taxon>Bacteria</taxon>
        <taxon>Bacillati</taxon>
        <taxon>Actinomycetota</taxon>
        <taxon>Actinomycetes</taxon>
        <taxon>Pseudonocardiales</taxon>
        <taxon>Pseudonocardiaceae</taxon>
        <taxon>Amycolatopsis</taxon>
    </lineage>
</organism>
<dbReference type="PANTHER" id="PTHR30055">
    <property type="entry name" value="HTH-TYPE TRANSCRIPTIONAL REGULATOR RUTR"/>
    <property type="match status" value="1"/>
</dbReference>
<keyword evidence="3" id="KW-0804">Transcription</keyword>
<feature type="domain" description="HTH tetR-type" evidence="6">
    <location>
        <begin position="9"/>
        <end position="69"/>
    </location>
</feature>
<dbReference type="InterPro" id="IPR001647">
    <property type="entry name" value="HTH_TetR"/>
</dbReference>
<reference evidence="8" key="1">
    <citation type="journal article" date="2019" name="Int. J. Syst. Evol. Microbiol.">
        <title>The Global Catalogue of Microorganisms (GCM) 10K type strain sequencing project: providing services to taxonomists for standard genome sequencing and annotation.</title>
        <authorList>
            <consortium name="The Broad Institute Genomics Platform"/>
            <consortium name="The Broad Institute Genome Sequencing Center for Infectious Disease"/>
            <person name="Wu L."/>
            <person name="Ma J."/>
        </authorList>
    </citation>
    <scope>NUCLEOTIDE SEQUENCE [LARGE SCALE GENOMIC DNA]</scope>
    <source>
        <strain evidence="8">CGMCC 4.7643</strain>
    </source>
</reference>
<evidence type="ECO:0000256" key="2">
    <source>
        <dbReference type="ARBA" id="ARBA00023125"/>
    </source>
</evidence>
<dbReference type="SUPFAM" id="SSF46689">
    <property type="entry name" value="Homeodomain-like"/>
    <property type="match status" value="1"/>
</dbReference>
<dbReference type="SUPFAM" id="SSF48498">
    <property type="entry name" value="Tetracyclin repressor-like, C-terminal domain"/>
    <property type="match status" value="1"/>
</dbReference>
<dbReference type="Proteomes" id="UP001597419">
    <property type="component" value="Unassembled WGS sequence"/>
</dbReference>
<evidence type="ECO:0000313" key="8">
    <source>
        <dbReference type="Proteomes" id="UP001597419"/>
    </source>
</evidence>
<sequence>MAGRSYHHGDLRAALLDAAESLVRERGADGWSLREVSARIGVSPSAAYHHFESRDALVRTLSWRVLAGLGEQLGRAAAHARGQRADPQARLIALGRAYVRWTQRDPAVAGLVFGAHRGEPESPVSPHPHDVLVAELDRLVDAGGLPASSRPGAEFVLWPALHGLAALLGDGMMRLEGSRDVGSQAERLVRAVLTGLGAEAPGFPDRPRARSAHTERAAKRESP</sequence>
<keyword evidence="1" id="KW-0805">Transcription regulation</keyword>
<feature type="region of interest" description="Disordered" evidence="5">
    <location>
        <begin position="199"/>
        <end position="223"/>
    </location>
</feature>
<dbReference type="PANTHER" id="PTHR30055:SF220">
    <property type="entry name" value="TETR-FAMILY REGULATORY PROTEIN"/>
    <property type="match status" value="1"/>
</dbReference>
<dbReference type="PRINTS" id="PR00455">
    <property type="entry name" value="HTHTETR"/>
</dbReference>
<proteinExistence type="predicted"/>
<dbReference type="InterPro" id="IPR025996">
    <property type="entry name" value="MT1864/Rv1816-like_C"/>
</dbReference>
<dbReference type="EMBL" id="JBHUKU010000002">
    <property type="protein sequence ID" value="MFD2457231.1"/>
    <property type="molecule type" value="Genomic_DNA"/>
</dbReference>
<evidence type="ECO:0000256" key="5">
    <source>
        <dbReference type="SAM" id="MobiDB-lite"/>
    </source>
</evidence>
<dbReference type="InterPro" id="IPR050109">
    <property type="entry name" value="HTH-type_TetR-like_transc_reg"/>
</dbReference>
<dbReference type="PROSITE" id="PS50977">
    <property type="entry name" value="HTH_TETR_2"/>
    <property type="match status" value="1"/>
</dbReference>
<protein>
    <submittedName>
        <fullName evidence="7">TetR/AcrR family transcriptional regulator</fullName>
    </submittedName>
</protein>
<evidence type="ECO:0000313" key="7">
    <source>
        <dbReference type="EMBL" id="MFD2457231.1"/>
    </source>
</evidence>
<name>A0ABW5G6V4_9PSEU</name>
<evidence type="ECO:0000256" key="3">
    <source>
        <dbReference type="ARBA" id="ARBA00023163"/>
    </source>
</evidence>
<accession>A0ABW5G6V4</accession>
<keyword evidence="8" id="KW-1185">Reference proteome</keyword>